<evidence type="ECO:0000313" key="4">
    <source>
        <dbReference type="EMBL" id="KAK9868024.1"/>
    </source>
</evidence>
<dbReference type="AlphaFoldDB" id="A0AAW1TEQ8"/>
<evidence type="ECO:0000259" key="3">
    <source>
        <dbReference type="Pfam" id="PF05004"/>
    </source>
</evidence>
<keyword evidence="5" id="KW-1185">Reference proteome</keyword>
<dbReference type="PANTHER" id="PTHR12354:SF1">
    <property type="entry name" value="INTERFERON-RELATED DEVELOPMENTAL REGULATOR 1"/>
    <property type="match status" value="1"/>
</dbReference>
<evidence type="ECO:0000313" key="5">
    <source>
        <dbReference type="Proteomes" id="UP001485043"/>
    </source>
</evidence>
<dbReference type="Proteomes" id="UP001485043">
    <property type="component" value="Unassembled WGS sequence"/>
</dbReference>
<comment type="caution">
    <text evidence="4">The sequence shown here is derived from an EMBL/GenBank/DDBJ whole genome shotgun (WGS) entry which is preliminary data.</text>
</comment>
<feature type="region of interest" description="Disordered" evidence="2">
    <location>
        <begin position="380"/>
        <end position="404"/>
    </location>
</feature>
<dbReference type="EMBL" id="JALJOV010000050">
    <property type="protein sequence ID" value="KAK9868024.1"/>
    <property type="molecule type" value="Genomic_DNA"/>
</dbReference>
<feature type="region of interest" description="Disordered" evidence="2">
    <location>
        <begin position="1"/>
        <end position="26"/>
    </location>
</feature>
<sequence>MGRKGRNRRSEAELDDDTASTSTSATLASVSELGSEALSAGDPWEDCIELLFEKRSSTREQALDTLNCLFTSGFMYDESESKQSTLTGQFLGSIKRGGSSECALACKAVGLMSLTLGPCEQTEALWPEARAALEGVLDSTKGYAAKAVALQSLALLCFIAAEEPSDTEELLASMQQQWSSASGPVVQASALRAWSLLLTTAPSSLLTSDFIEASLGRLAKCLHSASVDVRAAGGKAAALLYHRSGLAALDAEPDGDGENGLSSRDAAQQLGMADIVDRMKDLAKNTGDASRRSRKDRASLRSTFKDLINVVEDGAQAESKVKLRHGDAVYITTLAGNVQLDAMRQALSSGFQPHMQHNPFLHTVFCFQPQEDPADRLTPAEKRLMRSPSSVSSKMRSQNMRRLQGSKGVMLDDGYL</sequence>
<dbReference type="Gene3D" id="1.25.10.10">
    <property type="entry name" value="Leucine-rich Repeat Variant"/>
    <property type="match status" value="1"/>
</dbReference>
<reference evidence="4 5" key="1">
    <citation type="journal article" date="2024" name="Nat. Commun.">
        <title>Phylogenomics reveals the evolutionary origins of lichenization in chlorophyte algae.</title>
        <authorList>
            <person name="Puginier C."/>
            <person name="Libourel C."/>
            <person name="Otte J."/>
            <person name="Skaloud P."/>
            <person name="Haon M."/>
            <person name="Grisel S."/>
            <person name="Petersen M."/>
            <person name="Berrin J.G."/>
            <person name="Delaux P.M."/>
            <person name="Dal Grande F."/>
            <person name="Keller J."/>
        </authorList>
    </citation>
    <scope>NUCLEOTIDE SEQUENCE [LARGE SCALE GENOMIC DNA]</scope>
    <source>
        <strain evidence="4 5">SAG 2523</strain>
    </source>
</reference>
<protein>
    <recommendedName>
        <fullName evidence="3">Interferon-related developmental regulator N-terminal domain-containing protein</fullName>
    </recommendedName>
</protein>
<dbReference type="Pfam" id="PF05004">
    <property type="entry name" value="IFRD"/>
    <property type="match status" value="1"/>
</dbReference>
<evidence type="ECO:0000256" key="2">
    <source>
        <dbReference type="SAM" id="MobiDB-lite"/>
    </source>
</evidence>
<organism evidence="4 5">
    <name type="scientific">Apatococcus fuscideae</name>
    <dbReference type="NCBI Taxonomy" id="2026836"/>
    <lineage>
        <taxon>Eukaryota</taxon>
        <taxon>Viridiplantae</taxon>
        <taxon>Chlorophyta</taxon>
        <taxon>core chlorophytes</taxon>
        <taxon>Trebouxiophyceae</taxon>
        <taxon>Chlorellales</taxon>
        <taxon>Chlorellaceae</taxon>
        <taxon>Apatococcus</taxon>
    </lineage>
</organism>
<feature type="domain" description="Interferon-related developmental regulator N-terminal" evidence="3">
    <location>
        <begin position="38"/>
        <end position="312"/>
    </location>
</feature>
<dbReference type="InterPro" id="IPR016024">
    <property type="entry name" value="ARM-type_fold"/>
</dbReference>
<evidence type="ECO:0000256" key="1">
    <source>
        <dbReference type="ARBA" id="ARBA00008828"/>
    </source>
</evidence>
<proteinExistence type="inferred from homology"/>
<dbReference type="SUPFAM" id="SSF48371">
    <property type="entry name" value="ARM repeat"/>
    <property type="match status" value="1"/>
</dbReference>
<dbReference type="InterPro" id="IPR039777">
    <property type="entry name" value="IFRD"/>
</dbReference>
<accession>A0AAW1TEQ8</accession>
<dbReference type="PANTHER" id="PTHR12354">
    <property type="entry name" value="INTERFERON-RELATED DEVELOPMENTAL REGULATOR"/>
    <property type="match status" value="1"/>
</dbReference>
<dbReference type="InterPro" id="IPR011989">
    <property type="entry name" value="ARM-like"/>
</dbReference>
<name>A0AAW1TEQ8_9CHLO</name>
<gene>
    <name evidence="4" type="ORF">WJX84_009831</name>
</gene>
<dbReference type="InterPro" id="IPR007701">
    <property type="entry name" value="Interferon-rel_develop_reg_N"/>
</dbReference>
<feature type="compositionally biased region" description="Low complexity" evidence="2">
    <location>
        <begin position="386"/>
        <end position="397"/>
    </location>
</feature>
<comment type="similarity">
    <text evidence="1">Belongs to the IFRD family.</text>
</comment>